<feature type="transmembrane region" description="Helical" evidence="19">
    <location>
        <begin position="238"/>
        <end position="259"/>
    </location>
</feature>
<keyword evidence="7" id="KW-0679">Respiratory chain</keyword>
<keyword evidence="9" id="KW-0999">Mitochondrion inner membrane</keyword>
<evidence type="ECO:0000256" key="19">
    <source>
        <dbReference type="SAM" id="Phobius"/>
    </source>
</evidence>
<dbReference type="AlphaFoldDB" id="A0A3S8V0S0"/>
<evidence type="ECO:0000256" key="5">
    <source>
        <dbReference type="ARBA" id="ARBA00021008"/>
    </source>
</evidence>
<evidence type="ECO:0000256" key="17">
    <source>
        <dbReference type="ARBA" id="ARBA00031028"/>
    </source>
</evidence>
<evidence type="ECO:0000256" key="12">
    <source>
        <dbReference type="ARBA" id="ARBA00022989"/>
    </source>
</evidence>
<geneLocation type="mitochondrion" evidence="21"/>
<dbReference type="InterPro" id="IPR050175">
    <property type="entry name" value="Complex_I_Subunit_2"/>
</dbReference>
<comment type="catalytic activity">
    <reaction evidence="18">
        <text>a ubiquinone + NADH + 5 H(+)(in) = a ubiquinol + NAD(+) + 4 H(+)(out)</text>
        <dbReference type="Rhea" id="RHEA:29091"/>
        <dbReference type="Rhea" id="RHEA-COMP:9565"/>
        <dbReference type="Rhea" id="RHEA-COMP:9566"/>
        <dbReference type="ChEBI" id="CHEBI:15378"/>
        <dbReference type="ChEBI" id="CHEBI:16389"/>
        <dbReference type="ChEBI" id="CHEBI:17976"/>
        <dbReference type="ChEBI" id="CHEBI:57540"/>
        <dbReference type="ChEBI" id="CHEBI:57945"/>
        <dbReference type="EC" id="7.1.1.2"/>
    </reaction>
</comment>
<evidence type="ECO:0000313" key="21">
    <source>
        <dbReference type="EMBL" id="AZL93270.1"/>
    </source>
</evidence>
<feature type="transmembrane region" description="Helical" evidence="19">
    <location>
        <begin position="271"/>
        <end position="294"/>
    </location>
</feature>
<feature type="transmembrane region" description="Helical" evidence="19">
    <location>
        <begin position="199"/>
        <end position="218"/>
    </location>
</feature>
<dbReference type="PANTHER" id="PTHR46552:SF1">
    <property type="entry name" value="NADH-UBIQUINONE OXIDOREDUCTASE CHAIN 2"/>
    <property type="match status" value="1"/>
</dbReference>
<feature type="domain" description="NADH:quinone oxidoreductase/Mrp antiporter transmembrane" evidence="20">
    <location>
        <begin position="27"/>
        <end position="282"/>
    </location>
</feature>
<dbReference type="EC" id="7.1.1.2" evidence="4"/>
<reference evidence="21" key="1">
    <citation type="journal article" date="2018" name="Mol. Phylogenet. Evol.">
        <title>Mitochondrial phylogenomics of the Hymenoptera.</title>
        <authorList>
            <person name="Tang P."/>
            <person name="Zhu J.C."/>
            <person name="Zheng B.Y."/>
            <person name="Wei S.J."/>
            <person name="Sharkey M."/>
            <person name="Chen X.X."/>
            <person name="Vogler A.P."/>
        </authorList>
    </citation>
    <scope>NUCLEOTIDE SEQUENCE</scope>
</reference>
<dbReference type="EMBL" id="MG923498">
    <property type="protein sequence ID" value="AZL93270.1"/>
    <property type="molecule type" value="Genomic_DNA"/>
</dbReference>
<keyword evidence="16 19" id="KW-0472">Membrane</keyword>
<keyword evidence="6" id="KW-0813">Transport</keyword>
<evidence type="ECO:0000259" key="20">
    <source>
        <dbReference type="Pfam" id="PF00361"/>
    </source>
</evidence>
<keyword evidence="12 19" id="KW-1133">Transmembrane helix</keyword>
<keyword evidence="8 19" id="KW-0812">Transmembrane</keyword>
<evidence type="ECO:0000256" key="14">
    <source>
        <dbReference type="ARBA" id="ARBA00023075"/>
    </source>
</evidence>
<feature type="transmembrane region" description="Helical" evidence="19">
    <location>
        <begin position="315"/>
        <end position="335"/>
    </location>
</feature>
<comment type="similarity">
    <text evidence="3">Belongs to the complex I subunit 2 family.</text>
</comment>
<evidence type="ECO:0000256" key="11">
    <source>
        <dbReference type="ARBA" id="ARBA00022982"/>
    </source>
</evidence>
<accession>A0A3S8V0S0</accession>
<evidence type="ECO:0000256" key="16">
    <source>
        <dbReference type="ARBA" id="ARBA00023136"/>
    </source>
</evidence>
<keyword evidence="10" id="KW-1278">Translocase</keyword>
<keyword evidence="13" id="KW-0520">NAD</keyword>
<evidence type="ECO:0000256" key="18">
    <source>
        <dbReference type="ARBA" id="ARBA00049551"/>
    </source>
</evidence>
<proteinExistence type="inferred from homology"/>
<gene>
    <name evidence="21" type="primary">nad2</name>
</gene>
<evidence type="ECO:0000256" key="4">
    <source>
        <dbReference type="ARBA" id="ARBA00012944"/>
    </source>
</evidence>
<comment type="function">
    <text evidence="1">Core subunit of the mitochondrial membrane respiratory chain NADH dehydrogenase (Complex I) that is believed to belong to the minimal assembly required for catalysis. Complex I functions in the transfer of electrons from NADH to the respiratory chain. The immediate electron acceptor for the enzyme is believed to be ubiquinone.</text>
</comment>
<feature type="transmembrane region" description="Helical" evidence="19">
    <location>
        <begin position="56"/>
        <end position="74"/>
    </location>
</feature>
<protein>
    <recommendedName>
        <fullName evidence="5">NADH-ubiquinone oxidoreductase chain 2</fullName>
        <ecNumber evidence="4">7.1.1.2</ecNumber>
    </recommendedName>
    <alternativeName>
        <fullName evidence="17">NADH dehydrogenase subunit 2</fullName>
    </alternativeName>
</protein>
<evidence type="ECO:0000256" key="1">
    <source>
        <dbReference type="ARBA" id="ARBA00003257"/>
    </source>
</evidence>
<evidence type="ECO:0000256" key="9">
    <source>
        <dbReference type="ARBA" id="ARBA00022792"/>
    </source>
</evidence>
<feature type="transmembrane region" description="Helical" evidence="19">
    <location>
        <begin position="150"/>
        <end position="169"/>
    </location>
</feature>
<keyword evidence="11" id="KW-0249">Electron transport</keyword>
<feature type="transmembrane region" description="Helical" evidence="19">
    <location>
        <begin position="12"/>
        <end position="36"/>
    </location>
</feature>
<keyword evidence="15 21" id="KW-0496">Mitochondrion</keyword>
<organism evidence="21">
    <name type="scientific">Helorus sp. ZJUH_2016017</name>
    <dbReference type="NCBI Taxonomy" id="2491159"/>
    <lineage>
        <taxon>Eukaryota</taxon>
        <taxon>Metazoa</taxon>
        <taxon>Ecdysozoa</taxon>
        <taxon>Arthropoda</taxon>
        <taxon>Hexapoda</taxon>
        <taxon>Insecta</taxon>
        <taxon>Pterygota</taxon>
        <taxon>Neoptera</taxon>
        <taxon>Endopterygota</taxon>
        <taxon>Hymenoptera</taxon>
        <taxon>Apocrita</taxon>
        <taxon>Proctotrupomorpha</taxon>
        <taxon>Proctotrupoidea</taxon>
        <taxon>Heloridae</taxon>
        <taxon>Helorus</taxon>
    </lineage>
</organism>
<evidence type="ECO:0000256" key="15">
    <source>
        <dbReference type="ARBA" id="ARBA00023128"/>
    </source>
</evidence>
<evidence type="ECO:0000256" key="2">
    <source>
        <dbReference type="ARBA" id="ARBA00004448"/>
    </source>
</evidence>
<evidence type="ECO:0000256" key="10">
    <source>
        <dbReference type="ARBA" id="ARBA00022967"/>
    </source>
</evidence>
<dbReference type="GO" id="GO:0008137">
    <property type="term" value="F:NADH dehydrogenase (ubiquinone) activity"/>
    <property type="evidence" value="ECO:0007669"/>
    <property type="project" value="UniProtKB-EC"/>
</dbReference>
<evidence type="ECO:0000256" key="13">
    <source>
        <dbReference type="ARBA" id="ARBA00023027"/>
    </source>
</evidence>
<evidence type="ECO:0000256" key="7">
    <source>
        <dbReference type="ARBA" id="ARBA00022660"/>
    </source>
</evidence>
<sequence length="338" mass="40037">MSKIILKLKLMFLPILFMSTLISISSLSWFTIWIGLEINLMSFIPLMINKKKNFSFIKYFIFQSISSTSILIFSFSLMNLNFLNKLKLWISTMIYLSIIMKLGMPPFMNWFINIMNNLTWMNCLLLMTWQKIIPMFMMNLILTNKLLLKLNLILMMISSIYSAIISINLNSLKNLLSFSSINHMSWILLMMNMNFKFSILYFMLYSFITMTLIFFLIYNKINFLSELISLKKMSKNLLMNLFFIMMSMSGLPPSLGFFIKLTLILNMTKINFIIFSVMLISSSIMMFNYTRMLISNSMFFSIKYKNSIKKKKIKLFKYYSSWMNITNFLILNLILNLI</sequence>
<dbReference type="PANTHER" id="PTHR46552">
    <property type="entry name" value="NADH-UBIQUINONE OXIDOREDUCTASE CHAIN 2"/>
    <property type="match status" value="1"/>
</dbReference>
<keyword evidence="14" id="KW-0830">Ubiquinone</keyword>
<feature type="transmembrane region" description="Helical" evidence="19">
    <location>
        <begin position="86"/>
        <end position="104"/>
    </location>
</feature>
<dbReference type="InterPro" id="IPR001750">
    <property type="entry name" value="ND/Mrp_TM"/>
</dbReference>
<dbReference type="GO" id="GO:0006120">
    <property type="term" value="P:mitochondrial electron transport, NADH to ubiquinone"/>
    <property type="evidence" value="ECO:0007669"/>
    <property type="project" value="TreeGrafter"/>
</dbReference>
<comment type="subcellular location">
    <subcellularLocation>
        <location evidence="2">Mitochondrion inner membrane</location>
        <topology evidence="2">Multi-pass membrane protein</topology>
    </subcellularLocation>
</comment>
<dbReference type="Pfam" id="PF00361">
    <property type="entry name" value="Proton_antipo_M"/>
    <property type="match status" value="1"/>
</dbReference>
<evidence type="ECO:0000256" key="6">
    <source>
        <dbReference type="ARBA" id="ARBA00022448"/>
    </source>
</evidence>
<evidence type="ECO:0000256" key="8">
    <source>
        <dbReference type="ARBA" id="ARBA00022692"/>
    </source>
</evidence>
<evidence type="ECO:0000256" key="3">
    <source>
        <dbReference type="ARBA" id="ARBA00007012"/>
    </source>
</evidence>
<dbReference type="GO" id="GO:0005743">
    <property type="term" value="C:mitochondrial inner membrane"/>
    <property type="evidence" value="ECO:0007669"/>
    <property type="project" value="UniProtKB-SubCell"/>
</dbReference>
<name>A0A3S8V0S0_9HYME</name>